<reference evidence="10 11" key="1">
    <citation type="submission" date="2024-06" db="EMBL/GenBank/DDBJ databases">
        <authorList>
            <person name="Kaempfer P."/>
            <person name="Viver T."/>
        </authorList>
    </citation>
    <scope>NUCLEOTIDE SEQUENCE [LARGE SCALE GENOMIC DNA]</scope>
    <source>
        <strain evidence="10 11">ST-64</strain>
    </source>
</reference>
<comment type="caution">
    <text evidence="10">The sequence shown here is derived from an EMBL/GenBank/DDBJ whole genome shotgun (WGS) entry which is preliminary data.</text>
</comment>
<dbReference type="Pfam" id="PF00441">
    <property type="entry name" value="Acyl-CoA_dh_1"/>
    <property type="match status" value="1"/>
</dbReference>
<dbReference type="SUPFAM" id="SSF47203">
    <property type="entry name" value="Acyl-CoA dehydrogenase C-terminal domain-like"/>
    <property type="match status" value="1"/>
</dbReference>
<dbReference type="RefSeq" id="WP_408078974.1">
    <property type="nucleotide sequence ID" value="NZ_JBELQC010000002.1"/>
</dbReference>
<organism evidence="10 11">
    <name type="scientific">Sphingomonas plantiphila</name>
    <dbReference type="NCBI Taxonomy" id="3163295"/>
    <lineage>
        <taxon>Bacteria</taxon>
        <taxon>Pseudomonadati</taxon>
        <taxon>Pseudomonadota</taxon>
        <taxon>Alphaproteobacteria</taxon>
        <taxon>Sphingomonadales</taxon>
        <taxon>Sphingomonadaceae</taxon>
        <taxon>Sphingomonas</taxon>
    </lineage>
</organism>
<evidence type="ECO:0000256" key="6">
    <source>
        <dbReference type="RuleBase" id="RU362125"/>
    </source>
</evidence>
<evidence type="ECO:0000313" key="11">
    <source>
        <dbReference type="Proteomes" id="UP001629244"/>
    </source>
</evidence>
<dbReference type="SUPFAM" id="SSF56645">
    <property type="entry name" value="Acyl-CoA dehydrogenase NM domain-like"/>
    <property type="match status" value="1"/>
</dbReference>
<dbReference type="Gene3D" id="1.20.140.10">
    <property type="entry name" value="Butyryl-CoA Dehydrogenase, subunit A, domain 3"/>
    <property type="match status" value="1"/>
</dbReference>
<dbReference type="Pfam" id="PF02771">
    <property type="entry name" value="Acyl-CoA_dh_N"/>
    <property type="match status" value="1"/>
</dbReference>
<dbReference type="InterPro" id="IPR009100">
    <property type="entry name" value="AcylCoA_DH/oxidase_NM_dom_sf"/>
</dbReference>
<dbReference type="InterPro" id="IPR046373">
    <property type="entry name" value="Acyl-CoA_Oxase/DH_mid-dom_sf"/>
</dbReference>
<comment type="cofactor">
    <cofactor evidence="1 6">
        <name>FAD</name>
        <dbReference type="ChEBI" id="CHEBI:57692"/>
    </cofactor>
</comment>
<dbReference type="EMBL" id="JBELQC010000002">
    <property type="protein sequence ID" value="MFL9841865.1"/>
    <property type="molecule type" value="Genomic_DNA"/>
</dbReference>
<evidence type="ECO:0000256" key="4">
    <source>
        <dbReference type="ARBA" id="ARBA00022827"/>
    </source>
</evidence>
<evidence type="ECO:0000313" key="10">
    <source>
        <dbReference type="EMBL" id="MFL9841865.1"/>
    </source>
</evidence>
<dbReference type="Gene3D" id="1.10.540.10">
    <property type="entry name" value="Acyl-CoA dehydrogenase/oxidase, N-terminal domain"/>
    <property type="match status" value="1"/>
</dbReference>
<accession>A0ABW8YRJ4</accession>
<dbReference type="InterPro" id="IPR037069">
    <property type="entry name" value="AcylCoA_DH/ox_N_sf"/>
</dbReference>
<keyword evidence="4 6" id="KW-0274">FAD</keyword>
<evidence type="ECO:0000256" key="3">
    <source>
        <dbReference type="ARBA" id="ARBA00022630"/>
    </source>
</evidence>
<dbReference type="PANTHER" id="PTHR43292:SF3">
    <property type="entry name" value="ACYL-COA DEHYDROGENASE FADE29"/>
    <property type="match status" value="1"/>
</dbReference>
<dbReference type="Pfam" id="PF02770">
    <property type="entry name" value="Acyl-CoA_dh_M"/>
    <property type="match status" value="1"/>
</dbReference>
<dbReference type="PANTHER" id="PTHR43292">
    <property type="entry name" value="ACYL-COA DEHYDROGENASE"/>
    <property type="match status" value="1"/>
</dbReference>
<dbReference type="InterPro" id="IPR052161">
    <property type="entry name" value="Mycobact_Acyl-CoA_DH"/>
</dbReference>
<keyword evidence="5 6" id="KW-0560">Oxidoreductase</keyword>
<protein>
    <submittedName>
        <fullName evidence="10">Acyl-CoA dehydrogenase family protein</fullName>
    </submittedName>
</protein>
<comment type="similarity">
    <text evidence="2 6">Belongs to the acyl-CoA dehydrogenase family.</text>
</comment>
<dbReference type="Proteomes" id="UP001629244">
    <property type="component" value="Unassembled WGS sequence"/>
</dbReference>
<dbReference type="InterPro" id="IPR006091">
    <property type="entry name" value="Acyl-CoA_Oxase/DH_mid-dom"/>
</dbReference>
<sequence length="387" mass="43279">MSAIDYDAFREEVRAFALRACPADIRETVAANRKIGRAEWSRWQRILYDHGWGAPSWPVEHGGTGWDVRQRFIFDEVTAECECPPQYHHGLRHLGPVLIEYGSQEQKERFLPPILTGGQWWCQGYSEPGAGSDLAALKTRAVLDDGEYVVTGQKLWTSHAHEADMMYTLVRSGDGARKQDGITMLLIPLDSAGVTVREVRTIDGWHHVNEVFLEDVRVPVANRIGQDGQGWEIGKFLLDRERLGSANTAPLTQYLRRTRALVRDALPGRDNEVRRRALEMRLAQCEAELAGQRELGRRAVATVAAGQPLRLQPSVLKAASSRIQQRVSEIALEVQGAVAASRYSTTGNEAVDGVEWVQNYMFHRARTILGGSNEVQKNVIARDLFGS</sequence>
<evidence type="ECO:0000259" key="9">
    <source>
        <dbReference type="Pfam" id="PF02771"/>
    </source>
</evidence>
<evidence type="ECO:0000256" key="1">
    <source>
        <dbReference type="ARBA" id="ARBA00001974"/>
    </source>
</evidence>
<keyword evidence="3 6" id="KW-0285">Flavoprotein</keyword>
<evidence type="ECO:0000256" key="5">
    <source>
        <dbReference type="ARBA" id="ARBA00023002"/>
    </source>
</evidence>
<dbReference type="InterPro" id="IPR036250">
    <property type="entry name" value="AcylCo_DH-like_C"/>
</dbReference>
<proteinExistence type="inferred from homology"/>
<feature type="domain" description="Acyl-CoA dehydrogenase/oxidase C-terminal" evidence="7">
    <location>
        <begin position="228"/>
        <end position="384"/>
    </location>
</feature>
<dbReference type="InterPro" id="IPR013786">
    <property type="entry name" value="AcylCoA_DH/ox_N"/>
</dbReference>
<evidence type="ECO:0000256" key="2">
    <source>
        <dbReference type="ARBA" id="ARBA00009347"/>
    </source>
</evidence>
<keyword evidence="11" id="KW-1185">Reference proteome</keyword>
<evidence type="ECO:0000259" key="8">
    <source>
        <dbReference type="Pfam" id="PF02770"/>
    </source>
</evidence>
<feature type="domain" description="Acyl-CoA oxidase/dehydrogenase middle" evidence="8">
    <location>
        <begin position="122"/>
        <end position="216"/>
    </location>
</feature>
<feature type="domain" description="Acyl-CoA dehydrogenase/oxidase N-terminal" evidence="9">
    <location>
        <begin position="7"/>
        <end position="117"/>
    </location>
</feature>
<evidence type="ECO:0000259" key="7">
    <source>
        <dbReference type="Pfam" id="PF00441"/>
    </source>
</evidence>
<dbReference type="InterPro" id="IPR009075">
    <property type="entry name" value="AcylCo_DH/oxidase_C"/>
</dbReference>
<dbReference type="Gene3D" id="2.40.110.10">
    <property type="entry name" value="Butyryl-CoA Dehydrogenase, subunit A, domain 2"/>
    <property type="match status" value="1"/>
</dbReference>
<gene>
    <name evidence="10" type="ORF">ABS767_12895</name>
</gene>
<name>A0ABW8YRJ4_9SPHN</name>